<dbReference type="Pfam" id="PF17137">
    <property type="entry name" value="DUF5110"/>
    <property type="match status" value="1"/>
</dbReference>
<dbReference type="Pfam" id="PF21365">
    <property type="entry name" value="Glyco_hydro_31_3rd"/>
    <property type="match status" value="1"/>
</dbReference>
<dbReference type="InterPro" id="IPR033403">
    <property type="entry name" value="DUF5110"/>
</dbReference>
<feature type="domain" description="Glycosyl hydrolase family 31 C-terminal" evidence="2">
    <location>
        <begin position="8"/>
        <end position="53"/>
    </location>
</feature>
<dbReference type="InterPro" id="IPR051816">
    <property type="entry name" value="Glycosyl_Hydrolase_31"/>
</dbReference>
<dbReference type="Proteomes" id="UP000005475">
    <property type="component" value="Unassembled WGS sequence"/>
</dbReference>
<evidence type="ECO:0000313" key="3">
    <source>
        <dbReference type="EMBL" id="EDO13877.1"/>
    </source>
</evidence>
<protein>
    <recommendedName>
        <fullName evidence="5">DUF5110 domain-containing protein</fullName>
    </recommendedName>
</protein>
<accession>A0AAN3ACL2</accession>
<feature type="domain" description="DUF5110" evidence="1">
    <location>
        <begin position="69"/>
        <end position="136"/>
    </location>
</feature>
<dbReference type="InterPro" id="IPR013780">
    <property type="entry name" value="Glyco_hydro_b"/>
</dbReference>
<dbReference type="PANTHER" id="PTHR43863:SF2">
    <property type="entry name" value="MALTASE-GLUCOAMYLASE"/>
    <property type="match status" value="1"/>
</dbReference>
<evidence type="ECO:0000259" key="1">
    <source>
        <dbReference type="Pfam" id="PF17137"/>
    </source>
</evidence>
<comment type="caution">
    <text evidence="3">The sequence shown here is derived from an EMBL/GenBank/DDBJ whole genome shotgun (WGS) entry which is preliminary data.</text>
</comment>
<proteinExistence type="predicted"/>
<evidence type="ECO:0000259" key="2">
    <source>
        <dbReference type="Pfam" id="PF21365"/>
    </source>
</evidence>
<dbReference type="Gene3D" id="2.60.40.1180">
    <property type="entry name" value="Golgi alpha-mannosidase II"/>
    <property type="match status" value="2"/>
</dbReference>
<organism evidence="3 4">
    <name type="scientific">Bacteroides ovatus (strain ATCC 8483 / DSM 1896 / JCM 5824 / BCRC 10623 / CCUG 4943 / NCTC 11153)</name>
    <dbReference type="NCBI Taxonomy" id="411476"/>
    <lineage>
        <taxon>Bacteria</taxon>
        <taxon>Pseudomonadati</taxon>
        <taxon>Bacteroidota</taxon>
        <taxon>Bacteroidia</taxon>
        <taxon>Bacteroidales</taxon>
        <taxon>Bacteroidaceae</taxon>
        <taxon>Bacteroides</taxon>
    </lineage>
</organism>
<dbReference type="AlphaFoldDB" id="A0AAN3ACL2"/>
<reference evidence="3 4" key="1">
    <citation type="submission" date="2007-03" db="EMBL/GenBank/DDBJ databases">
        <authorList>
            <person name="Fulton L."/>
            <person name="Clifton S."/>
            <person name="Fulton B."/>
            <person name="Xu J."/>
            <person name="Minx P."/>
            <person name="Pepin K.H."/>
            <person name="Johnson M."/>
            <person name="Thiruvilangam P."/>
            <person name="Bhonagiri V."/>
            <person name="Nash W.E."/>
            <person name="Mardis E.R."/>
            <person name="Wilson R.K."/>
        </authorList>
    </citation>
    <scope>NUCLEOTIDE SEQUENCE [LARGE SCALE GENOMIC DNA]</scope>
    <source>
        <strain evidence="4">ATCC 8483 / DSM 1896 / JCM 5824 / BCRC 10623 / CCUG 4943 / NCTC 11153</strain>
    </source>
</reference>
<reference evidence="4" key="2">
    <citation type="submission" date="2007-04" db="EMBL/GenBank/DDBJ databases">
        <title>Draft genome sequence of Bacteroides ovatus (ATCC 8483).</title>
        <authorList>
            <person name="Sudarsanam P."/>
            <person name="Ley R."/>
            <person name="Guruge J."/>
            <person name="Turnbaugh P.J."/>
            <person name="Mahowald M."/>
            <person name="Liep D."/>
            <person name="Gordon J."/>
        </authorList>
    </citation>
    <scope>NUCLEOTIDE SEQUENCE [LARGE SCALE GENOMIC DNA]</scope>
    <source>
        <strain evidence="4">ATCC 8483 / DSM 1896 / JCM 5824 / BCRC 10623 / CCUG 4943 / NCTC 11153</strain>
    </source>
</reference>
<name>A0AAN3ACL2_BACO1</name>
<dbReference type="PANTHER" id="PTHR43863">
    <property type="entry name" value="HYDROLASE, PUTATIVE (AFU_ORTHOLOGUE AFUA_1G03140)-RELATED"/>
    <property type="match status" value="1"/>
</dbReference>
<evidence type="ECO:0000313" key="4">
    <source>
        <dbReference type="Proteomes" id="UP000005475"/>
    </source>
</evidence>
<dbReference type="InterPro" id="IPR048395">
    <property type="entry name" value="Glyco_hydro_31_C"/>
</dbReference>
<sequence length="154" mass="17855">MDFSHPSEHTVYLPAGSRWYYFHNDKVYDGGQDVKLEIPFSEIPFFIRGGSILPIGPDVQYSGEKVWDNLEIRVYPGANAEFTLYEDRGDGYDYEQGKYSEIPMTWNNRTRTLTIHNRRGSFRGMTAKKTFRVTLPDSKQKTVDYNGKKIAIKL</sequence>
<evidence type="ECO:0008006" key="5">
    <source>
        <dbReference type="Google" id="ProtNLM"/>
    </source>
</evidence>
<dbReference type="EMBL" id="AAXF02000033">
    <property type="protein sequence ID" value="EDO13877.1"/>
    <property type="molecule type" value="Genomic_DNA"/>
</dbReference>
<gene>
    <name evidence="3" type="ORF">BACOVA_00502</name>
</gene>
<dbReference type="SUPFAM" id="SSF51011">
    <property type="entry name" value="Glycosyl hydrolase domain"/>
    <property type="match status" value="1"/>
</dbReference>